<dbReference type="InterPro" id="IPR007472">
    <property type="entry name" value="N-end_Aminoacyl_Trfase_C"/>
</dbReference>
<evidence type="ECO:0000256" key="1">
    <source>
        <dbReference type="ARBA" id="ARBA00009991"/>
    </source>
</evidence>
<feature type="compositionally biased region" description="Low complexity" evidence="6">
    <location>
        <begin position="172"/>
        <end position="188"/>
    </location>
</feature>
<evidence type="ECO:0000256" key="6">
    <source>
        <dbReference type="SAM" id="MobiDB-lite"/>
    </source>
</evidence>
<dbReference type="Proteomes" id="UP000239649">
    <property type="component" value="Unassembled WGS sequence"/>
</dbReference>
<dbReference type="STRING" id="554055.A0A2P6UZW3"/>
<keyword evidence="10" id="KW-1185">Reference proteome</keyword>
<dbReference type="GO" id="GO:0004057">
    <property type="term" value="F:arginyl-tRNA--protein transferase activity"/>
    <property type="evidence" value="ECO:0007669"/>
    <property type="project" value="UniProtKB-EC"/>
</dbReference>
<dbReference type="PANTHER" id="PTHR21367">
    <property type="entry name" value="ARGININE-TRNA-PROTEIN TRANSFERASE 1"/>
    <property type="match status" value="1"/>
</dbReference>
<keyword evidence="3 9" id="KW-0808">Transferase</keyword>
<feature type="compositionally biased region" description="Low complexity" evidence="6">
    <location>
        <begin position="115"/>
        <end position="141"/>
    </location>
</feature>
<evidence type="ECO:0000256" key="5">
    <source>
        <dbReference type="ARBA" id="ARBA00023315"/>
    </source>
</evidence>
<dbReference type="Pfam" id="PF04377">
    <property type="entry name" value="ATE_C"/>
    <property type="match status" value="1"/>
</dbReference>
<proteinExistence type="inferred from homology"/>
<keyword evidence="5" id="KW-0012">Acyltransferase</keyword>
<feature type="domain" description="N-end rule aminoacyl transferase C-terminal" evidence="8">
    <location>
        <begin position="467"/>
        <end position="610"/>
    </location>
</feature>
<evidence type="ECO:0000313" key="10">
    <source>
        <dbReference type="Proteomes" id="UP000239649"/>
    </source>
</evidence>
<dbReference type="EMBL" id="LHPF02000062">
    <property type="protein sequence ID" value="PSC67384.1"/>
    <property type="molecule type" value="Genomic_DNA"/>
</dbReference>
<dbReference type="OrthoDB" id="74183at2759"/>
<dbReference type="InterPro" id="IPR017137">
    <property type="entry name" value="Arg-tRNA-P_Trfase_1_euk"/>
</dbReference>
<evidence type="ECO:0000256" key="3">
    <source>
        <dbReference type="ARBA" id="ARBA00022679"/>
    </source>
</evidence>
<dbReference type="PIRSF" id="PIRSF037207">
    <property type="entry name" value="ATE1_euk"/>
    <property type="match status" value="1"/>
</dbReference>
<gene>
    <name evidence="9" type="ORF">C2E20_8932</name>
</gene>
<feature type="domain" description="N-end aminoacyl transferase N-terminal" evidence="7">
    <location>
        <begin position="25"/>
        <end position="96"/>
    </location>
</feature>
<comment type="similarity">
    <text evidence="1">Belongs to the R-transferase family.</text>
</comment>
<protein>
    <recommendedName>
        <fullName evidence="2">arginyltransferase</fullName>
        <ecNumber evidence="2">2.3.2.8</ecNumber>
    </recommendedName>
</protein>
<name>A0A2P6UZW3_9CHLO</name>
<dbReference type="InterPro" id="IPR030700">
    <property type="entry name" value="N-end_Aminoacyl_Trfase"/>
</dbReference>
<dbReference type="EC" id="2.3.2.8" evidence="2"/>
<feature type="compositionally biased region" description="Low complexity" evidence="6">
    <location>
        <begin position="389"/>
        <end position="403"/>
    </location>
</feature>
<keyword evidence="4" id="KW-0833">Ubl conjugation pathway</keyword>
<evidence type="ECO:0000313" key="9">
    <source>
        <dbReference type="EMBL" id="PSC67385.1"/>
    </source>
</evidence>
<feature type="compositionally biased region" description="Low complexity" evidence="6">
    <location>
        <begin position="412"/>
        <end position="433"/>
    </location>
</feature>
<feature type="region of interest" description="Disordered" evidence="6">
    <location>
        <begin position="113"/>
        <end position="269"/>
    </location>
</feature>
<organism evidence="9 10">
    <name type="scientific">Micractinium conductrix</name>
    <dbReference type="NCBI Taxonomy" id="554055"/>
    <lineage>
        <taxon>Eukaryota</taxon>
        <taxon>Viridiplantae</taxon>
        <taxon>Chlorophyta</taxon>
        <taxon>core chlorophytes</taxon>
        <taxon>Trebouxiophyceae</taxon>
        <taxon>Chlorellales</taxon>
        <taxon>Chlorellaceae</taxon>
        <taxon>Chlorella clade</taxon>
        <taxon>Micractinium</taxon>
    </lineage>
</organism>
<dbReference type="SUPFAM" id="SSF55729">
    <property type="entry name" value="Acyl-CoA N-acyltransferases (Nat)"/>
    <property type="match status" value="1"/>
</dbReference>
<dbReference type="EMBL" id="LHPF02000062">
    <property type="protein sequence ID" value="PSC67385.1"/>
    <property type="molecule type" value="Genomic_DNA"/>
</dbReference>
<evidence type="ECO:0000256" key="4">
    <source>
        <dbReference type="ARBA" id="ARBA00022786"/>
    </source>
</evidence>
<dbReference type="InterPro" id="IPR007471">
    <property type="entry name" value="N-end_Aminoacyl_Trfase_N"/>
</dbReference>
<sequence length="729" mass="78732">MAAAPPALPPGGLSLVTDYGEHGGSCGYCGSKRHTSWSHGMMADTLSVEAYQDLIDRGWRRSGRWVYYPLHERSCCQLLTIRLDARRFQPNKEQRRVQRRWQAYLDGAPLRLAAQHQHQQEQQQQHQQQQEQQRQHQQQQEQQRHAEDQPDPGSPHVLAGGSPKRPHDDVAADAAQWGQPPAGQQQEEVGGGKRSRRAVALAERGGPVEDEGRSALRGSSPASRLSEHLQHALGSSAAWQRDGHEAPQKLQQEQQEEEEQQQQQAPAVVSDSDSTVQLVAQLAAALQQAVAAGTLPAAAYPAPKVQQPNAKQRKLLPTGVTHTTAFALAVAAAASKATGGGSGGAARASPDAVVAALLQHLPAEVAGCAQAAKGHLNFSLPGGAQDSGAAAQVVAHQQPAQRRQQQHKQQQHKQQQQVQQAVPQKQSGAAAASASASAAAAGVPRGVPRHFELRLLPSSDPSILPTEFELYKKYQLVHHGDKPSEVAPSGFKRFLVETPLQHVGPERYPPGGCPPCGFGSFHQQYWLDGRLVAVGVVDVLPRCLSSKYLFWDPDMAALSLGKLTSLAEIGWVRELAAACPSLHHYYLGFYIHNCHRMRYKGDFSPSDLLCPKNKCWVPLRRVADALEQPGMVAMSEVPGALQGLGADYGVDPATGLPACPPRPPTADELAACKLVVRLPRQTRRLVTLGQLRQAGMLQPDNEAALTQPLSKWYSRAGPAAAAITGYAID</sequence>
<comment type="caution">
    <text evidence="9">The sequence shown here is derived from an EMBL/GenBank/DDBJ whole genome shotgun (WGS) entry which is preliminary data.</text>
</comment>
<accession>A0A2P6UZW3</accession>
<dbReference type="Pfam" id="PF04376">
    <property type="entry name" value="ATE_N"/>
    <property type="match status" value="1"/>
</dbReference>
<dbReference type="InterPro" id="IPR016181">
    <property type="entry name" value="Acyl_CoA_acyltransferase"/>
</dbReference>
<feature type="region of interest" description="Disordered" evidence="6">
    <location>
        <begin position="383"/>
        <end position="433"/>
    </location>
</feature>
<reference evidence="9" key="2">
    <citation type="submission" date="2018-02" db="EMBL/GenBank/DDBJ databases">
        <authorList>
            <person name="Cohen D.B."/>
            <person name="Kent A.D."/>
        </authorList>
    </citation>
    <scope>NUCLEOTIDE SEQUENCE</scope>
    <source>
        <strain evidence="9">SAG 241.80</strain>
    </source>
</reference>
<dbReference type="GO" id="GO:0005737">
    <property type="term" value="C:cytoplasm"/>
    <property type="evidence" value="ECO:0007669"/>
    <property type="project" value="TreeGrafter"/>
</dbReference>
<evidence type="ECO:0000259" key="8">
    <source>
        <dbReference type="Pfam" id="PF04377"/>
    </source>
</evidence>
<reference evidence="9 10" key="1">
    <citation type="journal article" date="2018" name="Plant J.">
        <title>Genome sequences of Chlorella sorokiniana UTEX 1602 and Micractinium conductrix SAG 241.80: implications to maltose excretion by a green alga.</title>
        <authorList>
            <person name="Arriola M.B."/>
            <person name="Velmurugan N."/>
            <person name="Zhang Y."/>
            <person name="Plunkett M.H."/>
            <person name="Hondzo H."/>
            <person name="Barney B.M."/>
        </authorList>
    </citation>
    <scope>NUCLEOTIDE SEQUENCE [LARGE SCALE GENOMIC DNA]</scope>
    <source>
        <strain evidence="9 10">SAG 241.80</strain>
    </source>
</reference>
<evidence type="ECO:0000256" key="2">
    <source>
        <dbReference type="ARBA" id="ARBA00012025"/>
    </source>
</evidence>
<dbReference type="AlphaFoldDB" id="A0A2P6UZW3"/>
<evidence type="ECO:0000259" key="7">
    <source>
        <dbReference type="Pfam" id="PF04376"/>
    </source>
</evidence>
<dbReference type="PANTHER" id="PTHR21367:SF1">
    <property type="entry name" value="ARGINYL-TRNA--PROTEIN TRANSFERASE 1"/>
    <property type="match status" value="1"/>
</dbReference>